<name>A0AAD4SXV0_9MAGN</name>
<dbReference type="EMBL" id="JAJJMB010008074">
    <property type="protein sequence ID" value="KAI3925615.1"/>
    <property type="molecule type" value="Genomic_DNA"/>
</dbReference>
<proteinExistence type="predicted"/>
<dbReference type="Proteomes" id="UP001202328">
    <property type="component" value="Unassembled WGS sequence"/>
</dbReference>
<protein>
    <recommendedName>
        <fullName evidence="1">F-box associated beta-propeller type 3 domain-containing protein</fullName>
    </recommendedName>
</protein>
<organism evidence="2 3">
    <name type="scientific">Papaver atlanticum</name>
    <dbReference type="NCBI Taxonomy" id="357466"/>
    <lineage>
        <taxon>Eukaryota</taxon>
        <taxon>Viridiplantae</taxon>
        <taxon>Streptophyta</taxon>
        <taxon>Embryophyta</taxon>
        <taxon>Tracheophyta</taxon>
        <taxon>Spermatophyta</taxon>
        <taxon>Magnoliopsida</taxon>
        <taxon>Ranunculales</taxon>
        <taxon>Papaveraceae</taxon>
        <taxon>Papaveroideae</taxon>
        <taxon>Papaver</taxon>
    </lineage>
</organism>
<evidence type="ECO:0000313" key="2">
    <source>
        <dbReference type="EMBL" id="KAI3925615.1"/>
    </source>
</evidence>
<dbReference type="AlphaFoldDB" id="A0AAD4SXV0"/>
<dbReference type="NCBIfam" id="TIGR01640">
    <property type="entry name" value="F_box_assoc_1"/>
    <property type="match status" value="1"/>
</dbReference>
<sequence>YSVYNPITCCAFNIPIPINDPAYPNKGSPRFLLCYDPIAEKHKVLFCGPYKRDAPEVRKFKILTVGDGLGDKVGCNNVPWRDIVVPSTFEVPRISRYIESCPFSCLNNSLYWIANPYSAKPYVAGLDINREFFYQINLPQEGTILERNAYLNDIGGALCLSHFNHLTNELNIWTLTKKNHGYDKDDHEWLKMFNIDLNRIMENLNTSVNMHEFQNNINGPFSVLEDPKHKIIFGQKHTKVTINQDRRPYNGFQPNQWEIMYRYYSYDMELKKLEIIYGPTEMHAHLHVHSIGHC</sequence>
<dbReference type="Pfam" id="PF08268">
    <property type="entry name" value="FBA_3"/>
    <property type="match status" value="1"/>
</dbReference>
<feature type="domain" description="F-box associated beta-propeller type 3" evidence="1">
    <location>
        <begin position="3"/>
        <end position="207"/>
    </location>
</feature>
<reference evidence="2" key="1">
    <citation type="submission" date="2022-04" db="EMBL/GenBank/DDBJ databases">
        <title>A functionally conserved STORR gene fusion in Papaver species that diverged 16.8 million years ago.</title>
        <authorList>
            <person name="Catania T."/>
        </authorList>
    </citation>
    <scope>NUCLEOTIDE SEQUENCE</scope>
    <source>
        <strain evidence="2">S-188037</strain>
    </source>
</reference>
<gene>
    <name evidence="2" type="ORF">MKW98_001469</name>
</gene>
<dbReference type="InterPro" id="IPR017451">
    <property type="entry name" value="F-box-assoc_interact_dom"/>
</dbReference>
<feature type="non-terminal residue" evidence="2">
    <location>
        <position position="1"/>
    </location>
</feature>
<evidence type="ECO:0000259" key="1">
    <source>
        <dbReference type="Pfam" id="PF08268"/>
    </source>
</evidence>
<dbReference type="InterPro" id="IPR013187">
    <property type="entry name" value="F-box-assoc_dom_typ3"/>
</dbReference>
<accession>A0AAD4SXV0</accession>
<evidence type="ECO:0000313" key="3">
    <source>
        <dbReference type="Proteomes" id="UP001202328"/>
    </source>
</evidence>
<comment type="caution">
    <text evidence="2">The sequence shown here is derived from an EMBL/GenBank/DDBJ whole genome shotgun (WGS) entry which is preliminary data.</text>
</comment>
<keyword evidence="3" id="KW-1185">Reference proteome</keyword>